<dbReference type="PANTHER" id="PTHR22946">
    <property type="entry name" value="DIENELACTONE HYDROLASE DOMAIN-CONTAINING PROTEIN-RELATED"/>
    <property type="match status" value="1"/>
</dbReference>
<feature type="transmembrane region" description="Helical" evidence="2">
    <location>
        <begin position="44"/>
        <end position="61"/>
    </location>
</feature>
<dbReference type="Pfam" id="PF12740">
    <property type="entry name" value="PETase"/>
    <property type="match status" value="1"/>
</dbReference>
<dbReference type="InterPro" id="IPR041127">
    <property type="entry name" value="PET_hydrolase/cutinase-like"/>
</dbReference>
<dbReference type="RefSeq" id="WP_320233608.1">
    <property type="nucleotide sequence ID" value="NZ_JAVIJF010000009.1"/>
</dbReference>
<keyword evidence="2" id="KW-0472">Membrane</keyword>
<evidence type="ECO:0000256" key="2">
    <source>
        <dbReference type="SAM" id="Phobius"/>
    </source>
</evidence>
<keyword evidence="2" id="KW-1133">Transmembrane helix</keyword>
<feature type="domain" description="PET hydrolase/cutinase-like" evidence="3">
    <location>
        <begin position="152"/>
        <end position="312"/>
    </location>
</feature>
<keyword evidence="2" id="KW-0812">Transmembrane</keyword>
<dbReference type="PANTHER" id="PTHR22946:SF9">
    <property type="entry name" value="POLYKETIDE TRANSFERASE AF380"/>
    <property type="match status" value="1"/>
</dbReference>
<dbReference type="InterPro" id="IPR029058">
    <property type="entry name" value="AB_hydrolase_fold"/>
</dbReference>
<evidence type="ECO:0000256" key="1">
    <source>
        <dbReference type="ARBA" id="ARBA00022801"/>
    </source>
</evidence>
<keyword evidence="5" id="KW-1185">Reference proteome</keyword>
<evidence type="ECO:0000259" key="3">
    <source>
        <dbReference type="Pfam" id="PF12740"/>
    </source>
</evidence>
<dbReference type="SUPFAM" id="SSF53474">
    <property type="entry name" value="alpha/beta-Hydrolases"/>
    <property type="match status" value="1"/>
</dbReference>
<feature type="transmembrane region" description="Helical" evidence="2">
    <location>
        <begin position="82"/>
        <end position="98"/>
    </location>
</feature>
<dbReference type="GO" id="GO:0016787">
    <property type="term" value="F:hydrolase activity"/>
    <property type="evidence" value="ECO:0007669"/>
    <property type="project" value="UniProtKB-KW"/>
</dbReference>
<accession>A0ABU4ZJV0</accession>
<protein>
    <submittedName>
        <fullName evidence="4">Dienelactone hydrolase family protein</fullName>
    </submittedName>
</protein>
<organism evidence="4 5">
    <name type="scientific">Mesorhizobium montanum</name>
    <dbReference type="NCBI Taxonomy" id="3072323"/>
    <lineage>
        <taxon>Bacteria</taxon>
        <taxon>Pseudomonadati</taxon>
        <taxon>Pseudomonadota</taxon>
        <taxon>Alphaproteobacteria</taxon>
        <taxon>Hyphomicrobiales</taxon>
        <taxon>Phyllobacteriaceae</taxon>
        <taxon>Mesorhizobium</taxon>
    </lineage>
</organism>
<keyword evidence="1 4" id="KW-0378">Hydrolase</keyword>
<evidence type="ECO:0000313" key="4">
    <source>
        <dbReference type="EMBL" id="MDX8525663.1"/>
    </source>
</evidence>
<dbReference type="Proteomes" id="UP001276840">
    <property type="component" value="Unassembled WGS sequence"/>
</dbReference>
<comment type="caution">
    <text evidence="4">The sequence shown here is derived from an EMBL/GenBank/DDBJ whole genome shotgun (WGS) entry which is preliminary data.</text>
</comment>
<dbReference type="Gene3D" id="3.40.50.1820">
    <property type="entry name" value="alpha/beta hydrolase"/>
    <property type="match status" value="1"/>
</dbReference>
<proteinExistence type="predicted"/>
<gene>
    <name evidence="4" type="ORF">RFM68_14195</name>
</gene>
<evidence type="ECO:0000313" key="5">
    <source>
        <dbReference type="Proteomes" id="UP001276840"/>
    </source>
</evidence>
<reference evidence="4 5" key="1">
    <citation type="submission" date="2023-08" db="EMBL/GenBank/DDBJ databases">
        <title>Implementing the SeqCode for naming new Mesorhizobium species isolated from Vachellia karroo root nodules.</title>
        <authorList>
            <person name="Van Lill M."/>
        </authorList>
    </citation>
    <scope>NUCLEOTIDE SEQUENCE [LARGE SCALE GENOMIC DNA]</scope>
    <source>
        <strain evidence="4 5">MSK 1335</strain>
    </source>
</reference>
<dbReference type="EMBL" id="JAVIJF010000009">
    <property type="protein sequence ID" value="MDX8525663.1"/>
    <property type="molecule type" value="Genomic_DNA"/>
</dbReference>
<dbReference type="InterPro" id="IPR050261">
    <property type="entry name" value="FrsA_esterase"/>
</dbReference>
<sequence length="442" mass="46719">MTGDRMIAHLLAADAVARDAAEKWLGRHRPPLGDHSVHAVGERYLVGLAGVIVTAAALVFLKRDRHGPRMVGPRGGEIMGRFTLLLTGLALWLVAFVTPSNAEDYTKPGPFAVGLQKFTFSDTSGKRSMAAMIWYPAAGPVPDPNAVLDDSIDAPAATSGPYPLVVVIHGLSGLGYMFGSVGRHLASHGFVVAAADYDTGPLDYGVSWEDRQTVWLLYNRPANVVRVIGYADMLGAPGGKLAGVIDTSRIGVWGLSTGGTTAFQAAGAQIDLKALDAWCAVNKEDAKADETCQFVGHEQAIATHYGVSDPFAAPMPPIWDKRVAALVAAAPGGELHAFGDKGIAAVKLPTLIMFASDDTDVSPKFNALWAYDGIGSPDKALATFDHGGHTFFMNSSTPNFREATALATAFFLAVLKGNPADRASSMRDVASFPGLSYRTTLH</sequence>
<name>A0ABU4ZJV0_9HYPH</name>